<dbReference type="Proteomes" id="UP000441399">
    <property type="component" value="Unassembled WGS sequence"/>
</dbReference>
<reference evidence="8 9" key="1">
    <citation type="submission" date="2019-11" db="EMBL/GenBank/DDBJ databases">
        <authorList>
            <person name="Holert J."/>
        </authorList>
    </citation>
    <scope>NUCLEOTIDE SEQUENCE [LARGE SCALE GENOMIC DNA]</scope>
    <source>
        <strain evidence="8">SB11_3</strain>
    </source>
</reference>
<dbReference type="Pfam" id="PF01227">
    <property type="entry name" value="GTP_cyclohydroI"/>
    <property type="match status" value="1"/>
</dbReference>
<dbReference type="InterPro" id="IPR020602">
    <property type="entry name" value="GTP_CycHdrlase_I_dom"/>
</dbReference>
<comment type="pathway">
    <text evidence="2 6">Cofactor biosynthesis; 7,8-dihydroneopterin triphosphate biosynthesis; 7,8-dihydroneopterin triphosphate from GTP: step 1/1.</text>
</comment>
<dbReference type="NCBIfam" id="NF006825">
    <property type="entry name" value="PRK09347.1-2"/>
    <property type="match status" value="1"/>
</dbReference>
<feature type="binding site" evidence="6">
    <location>
        <position position="73"/>
    </location>
    <ligand>
        <name>Zn(2+)</name>
        <dbReference type="ChEBI" id="CHEBI:29105"/>
    </ligand>
</feature>
<evidence type="ECO:0000259" key="7">
    <source>
        <dbReference type="Pfam" id="PF01227"/>
    </source>
</evidence>
<keyword evidence="6" id="KW-0862">Zinc</keyword>
<dbReference type="InterPro" id="IPR043134">
    <property type="entry name" value="GTP-CH-I_N"/>
</dbReference>
<dbReference type="GO" id="GO:0005737">
    <property type="term" value="C:cytoplasm"/>
    <property type="evidence" value="ECO:0007669"/>
    <property type="project" value="TreeGrafter"/>
</dbReference>
<dbReference type="Gene3D" id="1.10.286.10">
    <property type="match status" value="1"/>
</dbReference>
<comment type="similarity">
    <text evidence="3 6">Belongs to the GTP cyclohydrolase I family.</text>
</comment>
<dbReference type="PROSITE" id="PS00860">
    <property type="entry name" value="GTP_CYCLOHYDROL_1_2"/>
    <property type="match status" value="1"/>
</dbReference>
<feature type="binding site" evidence="6">
    <location>
        <position position="76"/>
    </location>
    <ligand>
        <name>Zn(2+)</name>
        <dbReference type="ChEBI" id="CHEBI:29105"/>
    </ligand>
</feature>
<evidence type="ECO:0000256" key="1">
    <source>
        <dbReference type="ARBA" id="ARBA00001052"/>
    </source>
</evidence>
<gene>
    <name evidence="8" type="primary">folE_1</name>
    <name evidence="6" type="synonym">folE</name>
    <name evidence="8" type="ORF">OPDIPICF_02115</name>
</gene>
<dbReference type="GO" id="GO:0046654">
    <property type="term" value="P:tetrahydrofolate biosynthetic process"/>
    <property type="evidence" value="ECO:0007669"/>
    <property type="project" value="UniProtKB-UniRule"/>
</dbReference>
<evidence type="ECO:0000256" key="2">
    <source>
        <dbReference type="ARBA" id="ARBA00005080"/>
    </source>
</evidence>
<keyword evidence="5 6" id="KW-0378">Hydrolase</keyword>
<dbReference type="EC" id="3.5.4.16" evidence="6"/>
<dbReference type="GO" id="GO:0008270">
    <property type="term" value="F:zinc ion binding"/>
    <property type="evidence" value="ECO:0007669"/>
    <property type="project" value="UniProtKB-UniRule"/>
</dbReference>
<evidence type="ECO:0000256" key="4">
    <source>
        <dbReference type="ARBA" id="ARBA00022563"/>
    </source>
</evidence>
<evidence type="ECO:0000256" key="5">
    <source>
        <dbReference type="ARBA" id="ARBA00022801"/>
    </source>
</evidence>
<dbReference type="GO" id="GO:0003934">
    <property type="term" value="F:GTP cyclohydrolase I activity"/>
    <property type="evidence" value="ECO:0007669"/>
    <property type="project" value="UniProtKB-UniRule"/>
</dbReference>
<keyword evidence="4 6" id="KW-0554">One-carbon metabolism</keyword>
<evidence type="ECO:0000256" key="6">
    <source>
        <dbReference type="HAMAP-Rule" id="MF_00223"/>
    </source>
</evidence>
<protein>
    <recommendedName>
        <fullName evidence="6">GTP cyclohydrolase 1</fullName>
        <ecNumber evidence="6">3.5.4.16</ecNumber>
    </recommendedName>
    <alternativeName>
        <fullName evidence="6">GTP cyclohydrolase I</fullName>
        <shortName evidence="6">GTP-CH-I</shortName>
    </alternativeName>
</protein>
<feature type="domain" description="GTP cyclohydrolase I" evidence="7">
    <location>
        <begin position="3"/>
        <end position="180"/>
    </location>
</feature>
<dbReference type="UniPathway" id="UPA00848">
    <property type="reaction ID" value="UER00151"/>
</dbReference>
<comment type="subunit">
    <text evidence="6">Homopolymer.</text>
</comment>
<dbReference type="HAMAP" id="MF_00223">
    <property type="entry name" value="FolE"/>
    <property type="match status" value="1"/>
</dbReference>
<dbReference type="SUPFAM" id="SSF55620">
    <property type="entry name" value="Tetrahydrobiopterin biosynthesis enzymes-like"/>
    <property type="match status" value="1"/>
</dbReference>
<accession>A0A5S9QI99</accession>
<dbReference type="GO" id="GO:0005525">
    <property type="term" value="F:GTP binding"/>
    <property type="evidence" value="ECO:0007669"/>
    <property type="project" value="UniProtKB-KW"/>
</dbReference>
<keyword evidence="9" id="KW-1185">Reference proteome</keyword>
<dbReference type="InterPro" id="IPR043133">
    <property type="entry name" value="GTP-CH-I_C/QueF"/>
</dbReference>
<keyword evidence="6" id="KW-0479">Metal-binding</keyword>
<dbReference type="PANTHER" id="PTHR11109:SF7">
    <property type="entry name" value="GTP CYCLOHYDROLASE 1"/>
    <property type="match status" value="1"/>
</dbReference>
<evidence type="ECO:0000313" key="9">
    <source>
        <dbReference type="Proteomes" id="UP000441399"/>
    </source>
</evidence>
<comment type="catalytic activity">
    <reaction evidence="1 6">
        <text>GTP + H2O = 7,8-dihydroneopterin 3'-triphosphate + formate + H(+)</text>
        <dbReference type="Rhea" id="RHEA:17473"/>
        <dbReference type="ChEBI" id="CHEBI:15377"/>
        <dbReference type="ChEBI" id="CHEBI:15378"/>
        <dbReference type="ChEBI" id="CHEBI:15740"/>
        <dbReference type="ChEBI" id="CHEBI:37565"/>
        <dbReference type="ChEBI" id="CHEBI:58462"/>
        <dbReference type="EC" id="3.5.4.16"/>
    </reaction>
</comment>
<keyword evidence="6" id="KW-0547">Nucleotide-binding</keyword>
<dbReference type="OrthoDB" id="9801207at2"/>
<sequence length="185" mass="20854">MSIENNIVSIIEHFGEDLERPGLVKTPERATKALEFLNSGYDMDLDEIVNEALFPSDNRAMVIVKDIEFFSTCEHHMLPFYGNVHVGYIPDGQVIGLSKIPRIIDMFSRRLQIQENMSKQIADTIAEITGASGVGVVVEGKHMCMMMRGVQKQNSFMISSSLVGSFMECKDTRSEFMDHLNRTQS</sequence>
<dbReference type="Gene3D" id="3.30.1130.10">
    <property type="match status" value="1"/>
</dbReference>
<keyword evidence="6" id="KW-0342">GTP-binding</keyword>
<dbReference type="NCBIfam" id="TIGR00063">
    <property type="entry name" value="folE"/>
    <property type="match status" value="1"/>
</dbReference>
<name>A0A5S9QI99_9GAMM</name>
<organism evidence="8 9">
    <name type="scientific">BD1-7 clade bacterium</name>
    <dbReference type="NCBI Taxonomy" id="2029982"/>
    <lineage>
        <taxon>Bacteria</taxon>
        <taxon>Pseudomonadati</taxon>
        <taxon>Pseudomonadota</taxon>
        <taxon>Gammaproteobacteria</taxon>
        <taxon>Cellvibrionales</taxon>
        <taxon>Spongiibacteraceae</taxon>
        <taxon>BD1-7 clade</taxon>
    </lineage>
</organism>
<evidence type="ECO:0000256" key="3">
    <source>
        <dbReference type="ARBA" id="ARBA00008085"/>
    </source>
</evidence>
<dbReference type="AlphaFoldDB" id="A0A5S9QI99"/>
<feature type="binding site" evidence="6">
    <location>
        <position position="144"/>
    </location>
    <ligand>
        <name>Zn(2+)</name>
        <dbReference type="ChEBI" id="CHEBI:29105"/>
    </ligand>
</feature>
<dbReference type="GO" id="GO:0006729">
    <property type="term" value="P:tetrahydrobiopterin biosynthetic process"/>
    <property type="evidence" value="ECO:0007669"/>
    <property type="project" value="TreeGrafter"/>
</dbReference>
<dbReference type="FunFam" id="3.30.1130.10:FF:000001">
    <property type="entry name" value="GTP cyclohydrolase 1"/>
    <property type="match status" value="1"/>
</dbReference>
<dbReference type="InterPro" id="IPR018234">
    <property type="entry name" value="GTP_CycHdrlase_I_CS"/>
</dbReference>
<dbReference type="GO" id="GO:0006730">
    <property type="term" value="P:one-carbon metabolic process"/>
    <property type="evidence" value="ECO:0007669"/>
    <property type="project" value="UniProtKB-UniRule"/>
</dbReference>
<dbReference type="NCBIfam" id="NF006826">
    <property type="entry name" value="PRK09347.1-3"/>
    <property type="match status" value="1"/>
</dbReference>
<dbReference type="EMBL" id="CACSIO010000034">
    <property type="protein sequence ID" value="CAA0118495.1"/>
    <property type="molecule type" value="Genomic_DNA"/>
</dbReference>
<evidence type="ECO:0000313" key="8">
    <source>
        <dbReference type="EMBL" id="CAA0118495.1"/>
    </source>
</evidence>
<dbReference type="InterPro" id="IPR001474">
    <property type="entry name" value="GTP_CycHdrlase_I"/>
</dbReference>
<dbReference type="PANTHER" id="PTHR11109">
    <property type="entry name" value="GTP CYCLOHYDROLASE I"/>
    <property type="match status" value="1"/>
</dbReference>
<proteinExistence type="inferred from homology"/>